<evidence type="ECO:0000313" key="2">
    <source>
        <dbReference type="EMBL" id="VEL24266.1"/>
    </source>
</evidence>
<proteinExistence type="predicted"/>
<feature type="chain" id="PRO_5019532561" description="Secreted protein" evidence="1">
    <location>
        <begin position="18"/>
        <end position="69"/>
    </location>
</feature>
<evidence type="ECO:0000313" key="3">
    <source>
        <dbReference type="Proteomes" id="UP000784294"/>
    </source>
</evidence>
<sequence>MALVQVLLATAFRVGLATRIRQSCMYIRFLERFTPSIRHLAVWEVVELCSAQRTFTSLFTLSLDVKLSG</sequence>
<accession>A0A448WZT1</accession>
<gene>
    <name evidence="2" type="ORF">PXEA_LOCUS17706</name>
</gene>
<dbReference type="EMBL" id="CAAALY010066779">
    <property type="protein sequence ID" value="VEL24266.1"/>
    <property type="molecule type" value="Genomic_DNA"/>
</dbReference>
<dbReference type="Proteomes" id="UP000784294">
    <property type="component" value="Unassembled WGS sequence"/>
</dbReference>
<evidence type="ECO:0008006" key="4">
    <source>
        <dbReference type="Google" id="ProtNLM"/>
    </source>
</evidence>
<dbReference type="AlphaFoldDB" id="A0A448WZT1"/>
<keyword evidence="1" id="KW-0732">Signal</keyword>
<keyword evidence="3" id="KW-1185">Reference proteome</keyword>
<name>A0A448WZT1_9PLAT</name>
<reference evidence="2" key="1">
    <citation type="submission" date="2018-11" db="EMBL/GenBank/DDBJ databases">
        <authorList>
            <consortium name="Pathogen Informatics"/>
        </authorList>
    </citation>
    <scope>NUCLEOTIDE SEQUENCE</scope>
</reference>
<evidence type="ECO:0000256" key="1">
    <source>
        <dbReference type="SAM" id="SignalP"/>
    </source>
</evidence>
<protein>
    <recommendedName>
        <fullName evidence="4">Secreted protein</fullName>
    </recommendedName>
</protein>
<organism evidence="2 3">
    <name type="scientific">Protopolystoma xenopodis</name>
    <dbReference type="NCBI Taxonomy" id="117903"/>
    <lineage>
        <taxon>Eukaryota</taxon>
        <taxon>Metazoa</taxon>
        <taxon>Spiralia</taxon>
        <taxon>Lophotrochozoa</taxon>
        <taxon>Platyhelminthes</taxon>
        <taxon>Monogenea</taxon>
        <taxon>Polyopisthocotylea</taxon>
        <taxon>Polystomatidea</taxon>
        <taxon>Polystomatidae</taxon>
        <taxon>Protopolystoma</taxon>
    </lineage>
</organism>
<comment type="caution">
    <text evidence="2">The sequence shown here is derived from an EMBL/GenBank/DDBJ whole genome shotgun (WGS) entry which is preliminary data.</text>
</comment>
<feature type="signal peptide" evidence="1">
    <location>
        <begin position="1"/>
        <end position="17"/>
    </location>
</feature>